<reference evidence="2 3" key="1">
    <citation type="submission" date="2023-10" db="EMBL/GenBank/DDBJ databases">
        <title>SFO-1, KPC-2, NDM-1 were first reported in Portuguese citrobacter collected clinically.</title>
        <authorList>
            <person name="Guo K."/>
        </authorList>
    </citation>
    <scope>NUCLEOTIDE SEQUENCE [LARGE SCALE GENOMIC DNA]</scope>
    <source>
        <strain evidence="2 3">L2724hy</strain>
    </source>
</reference>
<protein>
    <submittedName>
        <fullName evidence="2">Tail fiber assembly protein</fullName>
    </submittedName>
</protein>
<sequence length="154" mass="16951">MTEKNEQIANLPPVRIDGYIWDTKNIRLLAYLLKPEYQESGMWPDDGVDVSDEVSTEYAGQPPNGKKLGVGTDGMPAWVDIPPPTPEELAAFAVQKKSALLAEASTVIAPLRDASDGGYIDDTDKPKLVAWLKYRYDLTKVDPVKPVWPVKPAA</sequence>
<dbReference type="EMBL" id="CP136601">
    <property type="protein sequence ID" value="WOH45337.1"/>
    <property type="molecule type" value="Genomic_DNA"/>
</dbReference>
<dbReference type="Pfam" id="PF02413">
    <property type="entry name" value="Caudo_TAP"/>
    <property type="match status" value="1"/>
</dbReference>
<dbReference type="Proteomes" id="UP001302613">
    <property type="component" value="Chromosome"/>
</dbReference>
<evidence type="ECO:0000256" key="1">
    <source>
        <dbReference type="SAM" id="MobiDB-lite"/>
    </source>
</evidence>
<organism evidence="2 3">
    <name type="scientific">Citrobacter portucalensis</name>
    <dbReference type="NCBI Taxonomy" id="1639133"/>
    <lineage>
        <taxon>Bacteria</taxon>
        <taxon>Pseudomonadati</taxon>
        <taxon>Pseudomonadota</taxon>
        <taxon>Gammaproteobacteria</taxon>
        <taxon>Enterobacterales</taxon>
        <taxon>Enterobacteriaceae</taxon>
        <taxon>Citrobacter</taxon>
        <taxon>Citrobacter freundii complex</taxon>
    </lineage>
</organism>
<dbReference type="InterPro" id="IPR003458">
    <property type="entry name" value="Phage_T4_Gp38_tail_assem"/>
</dbReference>
<proteinExistence type="predicted"/>
<keyword evidence="3" id="KW-1185">Reference proteome</keyword>
<accession>A0ABZ0H6L8</accession>
<name>A0ABZ0H6L8_9ENTR</name>
<dbReference type="RefSeq" id="WP_234102796.1">
    <property type="nucleotide sequence ID" value="NZ_CP136601.1"/>
</dbReference>
<gene>
    <name evidence="2" type="ORF">RY846_09310</name>
</gene>
<feature type="region of interest" description="Disordered" evidence="1">
    <location>
        <begin position="55"/>
        <end position="77"/>
    </location>
</feature>
<evidence type="ECO:0000313" key="2">
    <source>
        <dbReference type="EMBL" id="WOH45337.1"/>
    </source>
</evidence>
<evidence type="ECO:0000313" key="3">
    <source>
        <dbReference type="Proteomes" id="UP001302613"/>
    </source>
</evidence>